<dbReference type="Gene3D" id="3.20.20.380">
    <property type="entry name" value="Copper homeostasis (CutC) domain"/>
    <property type="match status" value="1"/>
</dbReference>
<dbReference type="EMBL" id="ASWF01000005">
    <property type="protein sequence ID" value="EOT72313.1"/>
    <property type="molecule type" value="Genomic_DNA"/>
</dbReference>
<reference evidence="5 7" key="2">
    <citation type="submission" date="2013-03" db="EMBL/GenBank/DDBJ databases">
        <title>The Genome Sequence of Enterococcus raffinosus ATCC_49464 (PacBio/Illumina hybrid assembly).</title>
        <authorList>
            <consortium name="The Broad Institute Genomics Platform"/>
            <consortium name="The Broad Institute Genome Sequencing Center for Infectious Disease"/>
            <person name="Earl A."/>
            <person name="Russ C."/>
            <person name="Gilmore M."/>
            <person name="Surin D."/>
            <person name="Walker B."/>
            <person name="Young S."/>
            <person name="Zeng Q."/>
            <person name="Gargeya S."/>
            <person name="Fitzgerald M."/>
            <person name="Haas B."/>
            <person name="Abouelleil A."/>
            <person name="Allen A.W."/>
            <person name="Alvarado L."/>
            <person name="Arachchi H.M."/>
            <person name="Berlin A.M."/>
            <person name="Chapman S.B."/>
            <person name="Gainer-Dewar J."/>
            <person name="Goldberg J."/>
            <person name="Griggs A."/>
            <person name="Gujja S."/>
            <person name="Hansen M."/>
            <person name="Howarth C."/>
            <person name="Imamovic A."/>
            <person name="Ireland A."/>
            <person name="Larimer J."/>
            <person name="McCowan C."/>
            <person name="Murphy C."/>
            <person name="Pearson M."/>
            <person name="Poon T.W."/>
            <person name="Priest M."/>
            <person name="Roberts A."/>
            <person name="Saif S."/>
            <person name="Shea T."/>
            <person name="Sisk P."/>
            <person name="Sykes S."/>
            <person name="Wortman J."/>
            <person name="Nusbaum C."/>
            <person name="Birren B."/>
        </authorList>
    </citation>
    <scope>NUCLEOTIDE SEQUENCE [LARGE SCALE GENOMIC DNA]</scope>
    <source>
        <strain evidence="5 7">ATCC 49464</strain>
    </source>
</reference>
<comment type="caution">
    <text evidence="3">Once thought to be involved in copper homeostasis, experiments in E.coli have shown this is not the case.</text>
</comment>
<accession>R2RD78</accession>
<dbReference type="SUPFAM" id="SSF110395">
    <property type="entry name" value="CutC-like"/>
    <property type="match status" value="1"/>
</dbReference>
<dbReference type="GO" id="GO:0005507">
    <property type="term" value="F:copper ion binding"/>
    <property type="evidence" value="ECO:0007669"/>
    <property type="project" value="TreeGrafter"/>
</dbReference>
<dbReference type="Proteomes" id="UP000013877">
    <property type="component" value="Unassembled WGS sequence"/>
</dbReference>
<reference evidence="4 6" key="1">
    <citation type="submission" date="2013-02" db="EMBL/GenBank/DDBJ databases">
        <title>The Genome Sequence of Enterococcus raffinosus ATCC_49464.</title>
        <authorList>
            <consortium name="The Broad Institute Genome Sequencing Platform"/>
            <consortium name="The Broad Institute Genome Sequencing Center for Infectious Disease"/>
            <person name="Earl A.M."/>
            <person name="Gilmore M.S."/>
            <person name="Lebreton F."/>
            <person name="Walker B."/>
            <person name="Young S.K."/>
            <person name="Zeng Q."/>
            <person name="Gargeya S."/>
            <person name="Fitzgerald M."/>
            <person name="Haas B."/>
            <person name="Abouelleil A."/>
            <person name="Alvarado L."/>
            <person name="Arachchi H.M."/>
            <person name="Berlin A.M."/>
            <person name="Chapman S.B."/>
            <person name="Dewar J."/>
            <person name="Goldberg J."/>
            <person name="Griggs A."/>
            <person name="Gujja S."/>
            <person name="Hansen M."/>
            <person name="Howarth C."/>
            <person name="Imamovic A."/>
            <person name="Larimer J."/>
            <person name="McCowan C."/>
            <person name="Murphy C."/>
            <person name="Neiman D."/>
            <person name="Pearson M."/>
            <person name="Priest M."/>
            <person name="Roberts A."/>
            <person name="Saif S."/>
            <person name="Shea T."/>
            <person name="Sisk P."/>
            <person name="Sykes S."/>
            <person name="Wortman J."/>
            <person name="Nusbaum C."/>
            <person name="Birren B."/>
        </authorList>
    </citation>
    <scope>NUCLEOTIDE SEQUENCE [LARGE SCALE GENOMIC DNA]</scope>
    <source>
        <strain evidence="4 6">ATCC 49464</strain>
    </source>
</reference>
<dbReference type="AlphaFoldDB" id="R2RD78"/>
<comment type="subcellular location">
    <subcellularLocation>
        <location evidence="3">Cytoplasm</location>
    </subcellularLocation>
</comment>
<gene>
    <name evidence="3" type="primary">cutC</name>
    <name evidence="5" type="ORF">I590_03535</name>
    <name evidence="4" type="ORF">UAK_01840</name>
</gene>
<comment type="similarity">
    <text evidence="1 3">Belongs to the CutC family.</text>
</comment>
<evidence type="ECO:0000256" key="1">
    <source>
        <dbReference type="ARBA" id="ARBA00007768"/>
    </source>
</evidence>
<evidence type="ECO:0000313" key="5">
    <source>
        <dbReference type="EMBL" id="EOT72313.1"/>
    </source>
</evidence>
<dbReference type="Proteomes" id="UP000014158">
    <property type="component" value="Unassembled WGS sequence"/>
</dbReference>
<name>R2RD78_9ENTE</name>
<dbReference type="InterPro" id="IPR036822">
    <property type="entry name" value="CutC-like_dom_sf"/>
</dbReference>
<protein>
    <recommendedName>
        <fullName evidence="3">PF03932 family protein CutC</fullName>
    </recommendedName>
</protein>
<evidence type="ECO:0000313" key="6">
    <source>
        <dbReference type="Proteomes" id="UP000013877"/>
    </source>
</evidence>
<keyword evidence="2 3" id="KW-0963">Cytoplasm</keyword>
<dbReference type="PATRIC" id="fig|1158602.3.peg.1844"/>
<dbReference type="eggNOG" id="COG3142">
    <property type="taxonomic scope" value="Bacteria"/>
</dbReference>
<evidence type="ECO:0000313" key="4">
    <source>
        <dbReference type="EMBL" id="EOH78566.1"/>
    </source>
</evidence>
<dbReference type="FunFam" id="3.20.20.380:FF:000003">
    <property type="entry name" value="Copper homeostasis protein CutC"/>
    <property type="match status" value="1"/>
</dbReference>
<sequence length="214" mass="23670">MSKKIIKEFCAENFERIPEAIASGAGRIELCDNLAEGGTTPSYGVIKKTLDYTKGKKVPTMVMIRPRGGNFEYNKAEAEIMEADVMICKDLKADGIVFGCLKNSWLDEPLILHLKDRAGDMSVTFHMAFDELSRENQFRAIDWLAEKGVDRILTHGGSGEKPISETVSHLLELISYANDRIVILPGAGIRFDNVDQLLATLNVSEAHGTRIVSI</sequence>
<dbReference type="Pfam" id="PF03932">
    <property type="entry name" value="CutC"/>
    <property type="match status" value="1"/>
</dbReference>
<evidence type="ECO:0000313" key="7">
    <source>
        <dbReference type="Proteomes" id="UP000014158"/>
    </source>
</evidence>
<comment type="caution">
    <text evidence="4">The sequence shown here is derived from an EMBL/GenBank/DDBJ whole genome shotgun (WGS) entry which is preliminary data.</text>
</comment>
<organism evidence="4 6">
    <name type="scientific">Enterococcus raffinosus ATCC 49464</name>
    <dbReference type="NCBI Taxonomy" id="1158602"/>
    <lineage>
        <taxon>Bacteria</taxon>
        <taxon>Bacillati</taxon>
        <taxon>Bacillota</taxon>
        <taxon>Bacilli</taxon>
        <taxon>Lactobacillales</taxon>
        <taxon>Enterococcaceae</taxon>
        <taxon>Enterococcus</taxon>
    </lineage>
</organism>
<evidence type="ECO:0000256" key="2">
    <source>
        <dbReference type="ARBA" id="ARBA00022490"/>
    </source>
</evidence>
<dbReference type="HAMAP" id="MF_00795">
    <property type="entry name" value="CutC"/>
    <property type="match status" value="1"/>
</dbReference>
<dbReference type="PANTHER" id="PTHR12598">
    <property type="entry name" value="COPPER HOMEOSTASIS PROTEIN CUTC"/>
    <property type="match status" value="1"/>
</dbReference>
<proteinExistence type="inferred from homology"/>
<dbReference type="GO" id="GO:0005737">
    <property type="term" value="C:cytoplasm"/>
    <property type="evidence" value="ECO:0007669"/>
    <property type="project" value="UniProtKB-SubCell"/>
</dbReference>
<evidence type="ECO:0000256" key="3">
    <source>
        <dbReference type="HAMAP-Rule" id="MF_00795"/>
    </source>
</evidence>
<dbReference type="InterPro" id="IPR005627">
    <property type="entry name" value="CutC-like"/>
</dbReference>
<dbReference type="EMBL" id="AJAL01000010">
    <property type="protein sequence ID" value="EOH78566.1"/>
    <property type="molecule type" value="Genomic_DNA"/>
</dbReference>
<dbReference type="HOGENOM" id="CLU_050555_2_0_9"/>
<keyword evidence="7" id="KW-1185">Reference proteome</keyword>
<dbReference type="PANTHER" id="PTHR12598:SF0">
    <property type="entry name" value="COPPER HOMEOSTASIS PROTEIN CUTC HOMOLOG"/>
    <property type="match status" value="1"/>
</dbReference>